<evidence type="ECO:0000256" key="8">
    <source>
        <dbReference type="SAM" id="Coils"/>
    </source>
</evidence>
<gene>
    <name evidence="7" type="primary">rplI</name>
    <name evidence="11" type="ORF">UY23_C0001G0042</name>
</gene>
<evidence type="ECO:0000313" key="12">
    <source>
        <dbReference type="Proteomes" id="UP000034956"/>
    </source>
</evidence>
<feature type="domain" description="Large ribosomal subunit protein bL9 C-terminal" evidence="10">
    <location>
        <begin position="65"/>
        <end position="140"/>
    </location>
</feature>
<dbReference type="InterPro" id="IPR020070">
    <property type="entry name" value="Ribosomal_bL9_N"/>
</dbReference>
<dbReference type="EMBL" id="LCPF01000001">
    <property type="protein sequence ID" value="KKU91436.1"/>
    <property type="molecule type" value="Genomic_DNA"/>
</dbReference>
<evidence type="ECO:0000313" key="11">
    <source>
        <dbReference type="EMBL" id="KKU91436.1"/>
    </source>
</evidence>
<comment type="function">
    <text evidence="7">Binds to the 23S rRNA.</text>
</comment>
<dbReference type="GO" id="GO:0019843">
    <property type="term" value="F:rRNA binding"/>
    <property type="evidence" value="ECO:0007669"/>
    <property type="project" value="UniProtKB-UniRule"/>
</dbReference>
<proteinExistence type="inferred from homology"/>
<evidence type="ECO:0000256" key="6">
    <source>
        <dbReference type="ARBA" id="ARBA00035292"/>
    </source>
</evidence>
<dbReference type="PANTHER" id="PTHR21368">
    <property type="entry name" value="50S RIBOSOMAL PROTEIN L9"/>
    <property type="match status" value="1"/>
</dbReference>
<keyword evidence="3 7" id="KW-0694">RNA-binding</keyword>
<keyword evidence="5 7" id="KW-0687">Ribonucleoprotein</keyword>
<evidence type="ECO:0000256" key="3">
    <source>
        <dbReference type="ARBA" id="ARBA00022884"/>
    </source>
</evidence>
<dbReference type="SUPFAM" id="SSF55658">
    <property type="entry name" value="L9 N-domain-like"/>
    <property type="match status" value="1"/>
</dbReference>
<dbReference type="NCBIfam" id="TIGR00158">
    <property type="entry name" value="L9"/>
    <property type="match status" value="1"/>
</dbReference>
<evidence type="ECO:0000256" key="2">
    <source>
        <dbReference type="ARBA" id="ARBA00022730"/>
    </source>
</evidence>
<evidence type="ECO:0000259" key="9">
    <source>
        <dbReference type="Pfam" id="PF01281"/>
    </source>
</evidence>
<dbReference type="HAMAP" id="MF_00503">
    <property type="entry name" value="Ribosomal_bL9"/>
    <property type="match status" value="1"/>
</dbReference>
<feature type="domain" description="Ribosomal protein L9" evidence="9">
    <location>
        <begin position="1"/>
        <end position="47"/>
    </location>
</feature>
<dbReference type="Proteomes" id="UP000034956">
    <property type="component" value="Unassembled WGS sequence"/>
</dbReference>
<organism evidence="11 12">
    <name type="scientific">Candidatus Jorgensenbacteria bacterium GW2011_GWA1_48_11</name>
    <dbReference type="NCBI Taxonomy" id="1618660"/>
    <lineage>
        <taxon>Bacteria</taxon>
        <taxon>Candidatus Joergenseniibacteriota</taxon>
    </lineage>
</organism>
<dbReference type="Pfam" id="PF01281">
    <property type="entry name" value="Ribosomal_L9_N"/>
    <property type="match status" value="1"/>
</dbReference>
<accession>A0A0G1UB89</accession>
<feature type="coiled-coil region" evidence="8">
    <location>
        <begin position="44"/>
        <end position="75"/>
    </location>
</feature>
<dbReference type="InterPro" id="IPR020594">
    <property type="entry name" value="Ribosomal_bL9_bac/chp"/>
</dbReference>
<dbReference type="InterPro" id="IPR009027">
    <property type="entry name" value="Ribosomal_bL9/RNase_H1_N"/>
</dbReference>
<reference evidence="11 12" key="1">
    <citation type="journal article" date="2015" name="Nature">
        <title>rRNA introns, odd ribosomes, and small enigmatic genomes across a large radiation of phyla.</title>
        <authorList>
            <person name="Brown C.T."/>
            <person name="Hug L.A."/>
            <person name="Thomas B.C."/>
            <person name="Sharon I."/>
            <person name="Castelle C.J."/>
            <person name="Singh A."/>
            <person name="Wilkins M.J."/>
            <person name="Williams K.H."/>
            <person name="Banfield J.F."/>
        </authorList>
    </citation>
    <scope>NUCLEOTIDE SEQUENCE [LARGE SCALE GENOMIC DNA]</scope>
</reference>
<evidence type="ECO:0000256" key="5">
    <source>
        <dbReference type="ARBA" id="ARBA00023274"/>
    </source>
</evidence>
<dbReference type="GO" id="GO:1990904">
    <property type="term" value="C:ribonucleoprotein complex"/>
    <property type="evidence" value="ECO:0007669"/>
    <property type="project" value="UniProtKB-KW"/>
</dbReference>
<dbReference type="InterPro" id="IPR036935">
    <property type="entry name" value="Ribosomal_bL9_N_sf"/>
</dbReference>
<dbReference type="GO" id="GO:0003735">
    <property type="term" value="F:structural constituent of ribosome"/>
    <property type="evidence" value="ECO:0007669"/>
    <property type="project" value="InterPro"/>
</dbReference>
<dbReference type="GO" id="GO:0005840">
    <property type="term" value="C:ribosome"/>
    <property type="evidence" value="ECO:0007669"/>
    <property type="project" value="UniProtKB-KW"/>
</dbReference>
<dbReference type="AlphaFoldDB" id="A0A0G1UB89"/>
<keyword evidence="2 7" id="KW-0699">rRNA-binding</keyword>
<dbReference type="Gene3D" id="3.10.430.100">
    <property type="entry name" value="Ribosomal protein L9, C-terminal domain"/>
    <property type="match status" value="1"/>
</dbReference>
<dbReference type="InterPro" id="IPR036791">
    <property type="entry name" value="Ribosomal_bL9_C_sf"/>
</dbReference>
<keyword evidence="4 7" id="KW-0689">Ribosomal protein</keyword>
<keyword evidence="8" id="KW-0175">Coiled coil</keyword>
<evidence type="ECO:0000256" key="4">
    <source>
        <dbReference type="ARBA" id="ARBA00022980"/>
    </source>
</evidence>
<dbReference type="Gene3D" id="3.40.5.10">
    <property type="entry name" value="Ribosomal protein L9, N-terminal domain"/>
    <property type="match status" value="1"/>
</dbReference>
<comment type="caution">
    <text evidence="11">The sequence shown here is derived from an EMBL/GenBank/DDBJ whole genome shotgun (WGS) entry which is preliminary data.</text>
</comment>
<protein>
    <recommendedName>
        <fullName evidence="6 7">Large ribosomal subunit protein bL9</fullName>
    </recommendedName>
</protein>
<comment type="similarity">
    <text evidence="1 7">Belongs to the bacterial ribosomal protein bL9 family.</text>
</comment>
<name>A0A0G1UB89_9BACT</name>
<dbReference type="InterPro" id="IPR020069">
    <property type="entry name" value="Ribosomal_bL9_C"/>
</dbReference>
<dbReference type="SUPFAM" id="SSF55653">
    <property type="entry name" value="Ribosomal protein L9 C-domain"/>
    <property type="match status" value="1"/>
</dbReference>
<dbReference type="Pfam" id="PF03948">
    <property type="entry name" value="Ribosomal_L9_C"/>
    <property type="match status" value="1"/>
</dbReference>
<evidence type="ECO:0000259" key="10">
    <source>
        <dbReference type="Pfam" id="PF03948"/>
    </source>
</evidence>
<sequence>MKVILLAEVRGLGRKNDVKDVADGYFRNVLLPKKLAGAATPAALAELERRRVKAAEEKNKLIAELRQRIPEIKKLALVFKVKTGEKDEVFGSVTKKDVEALLSEKGFKNTAVVLAHHLKTLGEHEIEVDLGEGVLAKVRVLLEKDE</sequence>
<dbReference type="GO" id="GO:0006412">
    <property type="term" value="P:translation"/>
    <property type="evidence" value="ECO:0007669"/>
    <property type="project" value="UniProtKB-UniRule"/>
</dbReference>
<evidence type="ECO:0000256" key="7">
    <source>
        <dbReference type="HAMAP-Rule" id="MF_00503"/>
    </source>
</evidence>
<evidence type="ECO:0000256" key="1">
    <source>
        <dbReference type="ARBA" id="ARBA00010605"/>
    </source>
</evidence>
<dbReference type="InterPro" id="IPR000244">
    <property type="entry name" value="Ribosomal_bL9"/>
</dbReference>